<reference evidence="5" key="1">
    <citation type="journal article" date="2019" name="Int. J. Syst. Evol. Microbiol.">
        <title>The Global Catalogue of Microorganisms (GCM) 10K type strain sequencing project: providing services to taxonomists for standard genome sequencing and annotation.</title>
        <authorList>
            <consortium name="The Broad Institute Genomics Platform"/>
            <consortium name="The Broad Institute Genome Sequencing Center for Infectious Disease"/>
            <person name="Wu L."/>
            <person name="Ma J."/>
        </authorList>
    </citation>
    <scope>NUCLEOTIDE SEQUENCE [LARGE SCALE GENOMIC DNA]</scope>
    <source>
        <strain evidence="5">TISTR 1535</strain>
    </source>
</reference>
<dbReference type="Gene3D" id="3.90.650.10">
    <property type="entry name" value="PurM-like C-terminal domain"/>
    <property type="match status" value="1"/>
</dbReference>
<evidence type="ECO:0000259" key="3">
    <source>
        <dbReference type="Pfam" id="PF02769"/>
    </source>
</evidence>
<dbReference type="Pfam" id="PF02769">
    <property type="entry name" value="AIRS_C"/>
    <property type="match status" value="1"/>
</dbReference>
<comment type="catalytic activity">
    <reaction evidence="1">
        <text>thiamine phosphate + ATP = thiamine diphosphate + ADP</text>
        <dbReference type="Rhea" id="RHEA:15913"/>
        <dbReference type="ChEBI" id="CHEBI:30616"/>
        <dbReference type="ChEBI" id="CHEBI:37575"/>
        <dbReference type="ChEBI" id="CHEBI:58937"/>
        <dbReference type="ChEBI" id="CHEBI:456216"/>
        <dbReference type="EC" id="2.7.4.16"/>
    </reaction>
</comment>
<evidence type="ECO:0000256" key="1">
    <source>
        <dbReference type="HAMAP-Rule" id="MF_02128"/>
    </source>
</evidence>
<feature type="binding site" evidence="1">
    <location>
        <position position="72"/>
    </location>
    <ligand>
        <name>Mg(2+)</name>
        <dbReference type="ChEBI" id="CHEBI:18420"/>
        <label>2</label>
    </ligand>
</feature>
<dbReference type="EC" id="2.7.4.16" evidence="1"/>
<comment type="caution">
    <text evidence="1">Lacks conserved residue(s) required for the propagation of feature annotation.</text>
</comment>
<feature type="binding site" evidence="1">
    <location>
        <position position="319"/>
    </location>
    <ligand>
        <name>substrate</name>
    </ligand>
</feature>
<dbReference type="PANTHER" id="PTHR30270">
    <property type="entry name" value="THIAMINE-MONOPHOSPHATE KINASE"/>
    <property type="match status" value="1"/>
</dbReference>
<feature type="binding site" evidence="1">
    <location>
        <position position="145"/>
    </location>
    <ligand>
        <name>ATP</name>
        <dbReference type="ChEBI" id="CHEBI:30616"/>
    </ligand>
</feature>
<feature type="binding site" evidence="1">
    <location>
        <position position="72"/>
    </location>
    <ligand>
        <name>Mg(2+)</name>
        <dbReference type="ChEBI" id="CHEBI:18420"/>
        <label>3</label>
    </ligand>
</feature>
<feature type="binding site" evidence="1">
    <location>
        <position position="212"/>
    </location>
    <ligand>
        <name>Mg(2+)</name>
        <dbReference type="ChEBI" id="CHEBI:18420"/>
        <label>5</label>
    </ligand>
</feature>
<feature type="binding site" evidence="1">
    <location>
        <position position="209"/>
    </location>
    <ligand>
        <name>Mg(2+)</name>
        <dbReference type="ChEBI" id="CHEBI:18420"/>
        <label>3</label>
    </ligand>
</feature>
<feature type="domain" description="PurM-like C-terminal" evidence="3">
    <location>
        <begin position="149"/>
        <end position="297"/>
    </location>
</feature>
<comment type="miscellaneous">
    <text evidence="1">Reaction mechanism of ThiL seems to utilize a direct, inline transfer of the gamma-phosphate of ATP to TMP rather than a phosphorylated enzyme intermediate.</text>
</comment>
<evidence type="ECO:0000313" key="4">
    <source>
        <dbReference type="EMBL" id="MFD2760298.1"/>
    </source>
</evidence>
<feature type="binding site" evidence="1">
    <location>
        <position position="211"/>
    </location>
    <ligand>
        <name>ATP</name>
        <dbReference type="ChEBI" id="CHEBI:30616"/>
    </ligand>
</feature>
<dbReference type="SUPFAM" id="SSF56042">
    <property type="entry name" value="PurM C-terminal domain-like"/>
    <property type="match status" value="1"/>
</dbReference>
<accession>A0ABW5V2S5</accession>
<feature type="domain" description="PurM-like N-terminal" evidence="2">
    <location>
        <begin position="25"/>
        <end position="137"/>
    </location>
</feature>
<dbReference type="NCBIfam" id="TIGR01379">
    <property type="entry name" value="thiL"/>
    <property type="match status" value="1"/>
</dbReference>
<dbReference type="PIRSF" id="PIRSF005303">
    <property type="entry name" value="Thiam_monoph_kin"/>
    <property type="match status" value="1"/>
</dbReference>
<protein>
    <recommendedName>
        <fullName evidence="1">Thiamine-monophosphate kinase</fullName>
        <shortName evidence="1">TMP kinase</shortName>
        <shortName evidence="1">Thiamine-phosphate kinase</shortName>
        <ecNumber evidence="1">2.7.4.16</ecNumber>
    </recommendedName>
</protein>
<feature type="binding site" evidence="1">
    <location>
        <position position="72"/>
    </location>
    <ligand>
        <name>Mg(2+)</name>
        <dbReference type="ChEBI" id="CHEBI:18420"/>
        <label>4</label>
    </ligand>
</feature>
<dbReference type="RefSeq" id="WP_382391631.1">
    <property type="nucleotide sequence ID" value="NZ_JBHUNA010000007.1"/>
</dbReference>
<feature type="binding site" evidence="1">
    <location>
        <begin position="119"/>
        <end position="120"/>
    </location>
    <ligand>
        <name>ATP</name>
        <dbReference type="ChEBI" id="CHEBI:30616"/>
    </ligand>
</feature>
<feature type="binding site" evidence="1">
    <location>
        <position position="43"/>
    </location>
    <ligand>
        <name>Mg(2+)</name>
        <dbReference type="ChEBI" id="CHEBI:18420"/>
        <label>2</label>
    </ligand>
</feature>
<feature type="binding site" evidence="1">
    <location>
        <position position="27"/>
    </location>
    <ligand>
        <name>Mg(2+)</name>
        <dbReference type="ChEBI" id="CHEBI:18420"/>
        <label>3</label>
    </ligand>
</feature>
<comment type="function">
    <text evidence="1">Catalyzes the ATP-dependent phosphorylation of thiamine-monophosphate (TMP) to form thiamine-pyrophosphate (TPP), the active form of vitamin B1.</text>
</comment>
<keyword evidence="5" id="KW-1185">Reference proteome</keyword>
<comment type="pathway">
    <text evidence="1">Cofactor biosynthesis; thiamine diphosphate biosynthesis; thiamine diphosphate from thiamine phosphate: step 1/1.</text>
</comment>
<comment type="similarity">
    <text evidence="1">Belongs to the thiamine-monophosphate kinase family.</text>
</comment>
<dbReference type="InterPro" id="IPR036921">
    <property type="entry name" value="PurM-like_N_sf"/>
</dbReference>
<keyword evidence="1" id="KW-0460">Magnesium</keyword>
<feature type="binding site" evidence="1">
    <location>
        <position position="43"/>
    </location>
    <ligand>
        <name>Mg(2+)</name>
        <dbReference type="ChEBI" id="CHEBI:18420"/>
        <label>1</label>
    </ligand>
</feature>
<keyword evidence="1" id="KW-0067">ATP-binding</keyword>
<dbReference type="InterPro" id="IPR010918">
    <property type="entry name" value="PurM-like_C_dom"/>
</dbReference>
<name>A0ABW5V2S5_9BACI</name>
<dbReference type="Proteomes" id="UP001597502">
    <property type="component" value="Unassembled WGS sequence"/>
</dbReference>
<keyword evidence="1" id="KW-0547">Nucleotide-binding</keyword>
<dbReference type="HAMAP" id="MF_02128">
    <property type="entry name" value="TMP_kinase"/>
    <property type="match status" value="1"/>
</dbReference>
<feature type="binding site" evidence="1">
    <location>
        <position position="27"/>
    </location>
    <ligand>
        <name>Mg(2+)</name>
        <dbReference type="ChEBI" id="CHEBI:18420"/>
        <label>4</label>
    </ligand>
</feature>
<sequence>MDEFAFINQVKQSVYRQPSLVKGVGDDAAVFRQPSQDIVTAADTLVEGVHFSRAIMDPFHIGYRSLAANVSDIAAMGAAPAFYLVSIVIPDSCSDEELNGIYQGLSSAASVHHMDLIGGDTVSGSELSIAVTAIGFVQKEKARFRSLAQPGDILFVTGTLGGAAAGFHMLNSDKYYIDRTYYENKHRMPYIRSDFACQLESLNRVTLNDISDGIANEANEIADASHVTLTIEEERIPVRASFAQFTAEEQHDWKLYGGEDFELLGSVSEDEWDELKTIAERTETPLTKIGYVDSAVKKGHQVILIDHTNKPVQLLKKGYTHRNR</sequence>
<feature type="binding site" evidence="1">
    <location>
        <position position="102"/>
    </location>
    <ligand>
        <name>ATP</name>
        <dbReference type="ChEBI" id="CHEBI:30616"/>
    </ligand>
</feature>
<feature type="binding site" evidence="1">
    <location>
        <position position="259"/>
    </location>
    <ligand>
        <name>substrate</name>
    </ligand>
</feature>
<dbReference type="PANTHER" id="PTHR30270:SF0">
    <property type="entry name" value="THIAMINE-MONOPHOSPHATE KINASE"/>
    <property type="match status" value="1"/>
</dbReference>
<feature type="binding site" evidence="1">
    <location>
        <position position="50"/>
    </location>
    <ligand>
        <name>substrate</name>
    </ligand>
</feature>
<dbReference type="InterPro" id="IPR006283">
    <property type="entry name" value="ThiL-like"/>
</dbReference>
<keyword evidence="1" id="KW-0784">Thiamine biosynthesis</keyword>
<dbReference type="SUPFAM" id="SSF55326">
    <property type="entry name" value="PurM N-terminal domain-like"/>
    <property type="match status" value="1"/>
</dbReference>
<keyword evidence="1" id="KW-0479">Metal-binding</keyword>
<keyword evidence="1 4" id="KW-0808">Transferase</keyword>
<proteinExistence type="inferred from homology"/>
<gene>
    <name evidence="1 4" type="primary">thiL</name>
    <name evidence="4" type="ORF">ACFSUO_04820</name>
</gene>
<organism evidence="4 5">
    <name type="scientific">Lentibacillus juripiscarius</name>
    <dbReference type="NCBI Taxonomy" id="257446"/>
    <lineage>
        <taxon>Bacteria</taxon>
        <taxon>Bacillati</taxon>
        <taxon>Bacillota</taxon>
        <taxon>Bacilli</taxon>
        <taxon>Bacillales</taxon>
        <taxon>Bacillaceae</taxon>
        <taxon>Lentibacillus</taxon>
    </lineage>
</organism>
<dbReference type="CDD" id="cd02194">
    <property type="entry name" value="ThiL"/>
    <property type="match status" value="1"/>
</dbReference>
<evidence type="ECO:0000259" key="2">
    <source>
        <dbReference type="Pfam" id="PF00586"/>
    </source>
</evidence>
<dbReference type="InterPro" id="IPR036676">
    <property type="entry name" value="PurM-like_C_sf"/>
</dbReference>
<comment type="caution">
    <text evidence="4">The sequence shown here is derived from an EMBL/GenBank/DDBJ whole genome shotgun (WGS) entry which is preliminary data.</text>
</comment>
<dbReference type="EMBL" id="JBHUNA010000007">
    <property type="protein sequence ID" value="MFD2760298.1"/>
    <property type="molecule type" value="Genomic_DNA"/>
</dbReference>
<dbReference type="GO" id="GO:0009030">
    <property type="term" value="F:thiamine-phosphate kinase activity"/>
    <property type="evidence" value="ECO:0007669"/>
    <property type="project" value="UniProtKB-EC"/>
</dbReference>
<dbReference type="Gene3D" id="3.30.1330.10">
    <property type="entry name" value="PurM-like, N-terminal domain"/>
    <property type="match status" value="1"/>
</dbReference>
<feature type="binding site" evidence="1">
    <location>
        <position position="120"/>
    </location>
    <ligand>
        <name>Mg(2+)</name>
        <dbReference type="ChEBI" id="CHEBI:18420"/>
        <label>1</label>
    </ligand>
</feature>
<dbReference type="InterPro" id="IPR016188">
    <property type="entry name" value="PurM-like_N"/>
</dbReference>
<keyword evidence="1 4" id="KW-0418">Kinase</keyword>
<evidence type="ECO:0000313" key="5">
    <source>
        <dbReference type="Proteomes" id="UP001597502"/>
    </source>
</evidence>
<dbReference type="Pfam" id="PF00586">
    <property type="entry name" value="AIRS"/>
    <property type="match status" value="1"/>
</dbReference>